<dbReference type="InterPro" id="IPR010982">
    <property type="entry name" value="Lambda_DNA-bd_dom_sf"/>
</dbReference>
<evidence type="ECO:0000313" key="6">
    <source>
        <dbReference type="Proteomes" id="UP000315888"/>
    </source>
</evidence>
<dbReference type="Proteomes" id="UP000076296">
    <property type="component" value="Unassembled WGS sequence"/>
</dbReference>
<evidence type="ECO:0000313" key="4">
    <source>
        <dbReference type="EMBL" id="TPU64817.1"/>
    </source>
</evidence>
<evidence type="ECO:0000313" key="5">
    <source>
        <dbReference type="Proteomes" id="UP000076296"/>
    </source>
</evidence>
<dbReference type="InterPro" id="IPR052345">
    <property type="entry name" value="Rad_response_metalloprotease"/>
</dbReference>
<dbReference type="SUPFAM" id="SSF47413">
    <property type="entry name" value="lambda repressor-like DNA-binding domains"/>
    <property type="match status" value="1"/>
</dbReference>
<dbReference type="Gene3D" id="1.10.10.2910">
    <property type="match status" value="1"/>
</dbReference>
<dbReference type="PROSITE" id="PS50943">
    <property type="entry name" value="HTH_CROC1"/>
    <property type="match status" value="1"/>
</dbReference>
<dbReference type="AlphaFoldDB" id="A0A0E8PD75"/>
<feature type="domain" description="HTH cro/C1-type" evidence="2">
    <location>
        <begin position="10"/>
        <end position="60"/>
    </location>
</feature>
<dbReference type="PROSITE" id="PS00027">
    <property type="entry name" value="HOMEOBOX_1"/>
    <property type="match status" value="1"/>
</dbReference>
<sequence length="382" mass="43787">MFNMGRFDLARQRRGLTKRDLAHRLDVTDRTVSNWYNNQEIDERILEKAAEILDFPLSFFYGSDVEKIHAESVSFRALTKMTAKKRDMAISQTILAEMISDWIDQNFELPPPNVPDLHELRSDFSNAITNESIDEATDNEVNYYLEYSYPEACADTVRKAWGLGEQPIPNLIALLESKGIRVFSLTDEAQDVDACCRWTSGRPFIFLNTSRTAERCRFDLAHELGHLVMHKHGIIEGIHIEQEANAFASAFLMPRRSLLADPLKIPSLRSILSKKEIWQVSAAALTYRYNKLGIITDWNATSIYKQLAQRGRNNEPNPIAHESSLLLDKVFKVLAQENFDLSKLTNDVCLTLEEISNLTFNLVSKYQNLEALRRRSQLTVLE</sequence>
<evidence type="ECO:0000313" key="3">
    <source>
        <dbReference type="EMBL" id="KZA16185.1"/>
    </source>
</evidence>
<reference evidence="3 5" key="1">
    <citation type="submission" date="2016-01" db="EMBL/GenBank/DDBJ databases">
        <title>Draft sequences of Acinetobacter baumannii isolates from wounded military personnel.</title>
        <authorList>
            <person name="Arivett B.A."/>
            <person name="Fiester S.E."/>
            <person name="Ream D.C."/>
            <person name="Actis L.A."/>
        </authorList>
    </citation>
    <scope>NUCLEOTIDE SEQUENCE [LARGE SCALE GENOMIC DNA]</scope>
    <source>
        <strain evidence="3 5">AB2828</strain>
    </source>
</reference>
<comment type="caution">
    <text evidence="4">The sequence shown here is derived from an EMBL/GenBank/DDBJ whole genome shotgun (WGS) entry which is preliminary data.</text>
</comment>
<dbReference type="InterPro" id="IPR001387">
    <property type="entry name" value="Cro/C1-type_HTH"/>
</dbReference>
<dbReference type="EMBL" id="VHGY01000023">
    <property type="protein sequence ID" value="TPU64817.1"/>
    <property type="molecule type" value="Genomic_DNA"/>
</dbReference>
<dbReference type="Proteomes" id="UP000315888">
    <property type="component" value="Unassembled WGS sequence"/>
</dbReference>
<name>A0A0E8PD75_ACIBA</name>
<gene>
    <name evidence="4" type="ORF">FJU42_08795</name>
    <name evidence="3" type="ORF">LV35_02248</name>
</gene>
<dbReference type="Pfam" id="PF06114">
    <property type="entry name" value="Peptidase_M78"/>
    <property type="match status" value="1"/>
</dbReference>
<dbReference type="CDD" id="cd00093">
    <property type="entry name" value="HTH_XRE"/>
    <property type="match status" value="1"/>
</dbReference>
<dbReference type="Gene3D" id="1.10.260.40">
    <property type="entry name" value="lambda repressor-like DNA-binding domains"/>
    <property type="match status" value="1"/>
</dbReference>
<dbReference type="PANTHER" id="PTHR43236">
    <property type="entry name" value="ANTITOXIN HIGA1"/>
    <property type="match status" value="1"/>
</dbReference>
<evidence type="ECO:0000256" key="1">
    <source>
        <dbReference type="ARBA" id="ARBA00007227"/>
    </source>
</evidence>
<proteinExistence type="inferred from homology"/>
<dbReference type="RefSeq" id="WP_000482798.1">
    <property type="nucleotide sequence ID" value="NZ_CAXYNF010000006.1"/>
</dbReference>
<dbReference type="EMBL" id="LRDT01000030">
    <property type="protein sequence ID" value="KZA16185.1"/>
    <property type="molecule type" value="Genomic_DNA"/>
</dbReference>
<comment type="similarity">
    <text evidence="1">Belongs to the short-chain fatty acyl-CoA assimilation regulator (ScfR) family.</text>
</comment>
<reference evidence="4 6" key="2">
    <citation type="submission" date="2019-06" db="EMBL/GenBank/DDBJ databases">
        <title>A Diverse Panel of Clinical Acinetobacter baumannii for Research Use.</title>
        <authorList>
            <person name="Mcgann P."/>
            <person name="Snesrud E."/>
            <person name="Galac M.R."/>
        </authorList>
    </citation>
    <scope>NUCLEOTIDE SEQUENCE [LARGE SCALE GENOMIC DNA]</scope>
    <source>
        <strain evidence="4 6">MRSN14237</strain>
    </source>
</reference>
<dbReference type="GO" id="GO:0000981">
    <property type="term" value="F:DNA-binding transcription factor activity, RNA polymerase II-specific"/>
    <property type="evidence" value="ECO:0007669"/>
    <property type="project" value="InterPro"/>
</dbReference>
<dbReference type="InterPro" id="IPR017970">
    <property type="entry name" value="Homeobox_CS"/>
</dbReference>
<protein>
    <submittedName>
        <fullName evidence="3">Helix-turn-helix domain protein</fullName>
    </submittedName>
    <submittedName>
        <fullName evidence="4">ImmA/IrrE family metallo-endopeptidase</fullName>
    </submittedName>
</protein>
<dbReference type="Pfam" id="PF01381">
    <property type="entry name" value="HTH_3"/>
    <property type="match status" value="1"/>
</dbReference>
<dbReference type="SMART" id="SM00530">
    <property type="entry name" value="HTH_XRE"/>
    <property type="match status" value="1"/>
</dbReference>
<dbReference type="InterPro" id="IPR010359">
    <property type="entry name" value="IrrE_HExxH"/>
</dbReference>
<dbReference type="GO" id="GO:0003677">
    <property type="term" value="F:DNA binding"/>
    <property type="evidence" value="ECO:0007669"/>
    <property type="project" value="InterPro"/>
</dbReference>
<organism evidence="4 6">
    <name type="scientific">Acinetobacter baumannii</name>
    <dbReference type="NCBI Taxonomy" id="470"/>
    <lineage>
        <taxon>Bacteria</taxon>
        <taxon>Pseudomonadati</taxon>
        <taxon>Pseudomonadota</taxon>
        <taxon>Gammaproteobacteria</taxon>
        <taxon>Moraxellales</taxon>
        <taxon>Moraxellaceae</taxon>
        <taxon>Acinetobacter</taxon>
        <taxon>Acinetobacter calcoaceticus/baumannii complex</taxon>
    </lineage>
</organism>
<accession>A0A0E8PD75</accession>
<evidence type="ECO:0000259" key="2">
    <source>
        <dbReference type="PROSITE" id="PS50943"/>
    </source>
</evidence>
<dbReference type="PANTHER" id="PTHR43236:SF1">
    <property type="entry name" value="BLL7220 PROTEIN"/>
    <property type="match status" value="1"/>
</dbReference>